<gene>
    <name evidence="2" type="ORF">BWK72_19280</name>
</gene>
<reference evidence="2 3" key="1">
    <citation type="submission" date="2017-01" db="EMBL/GenBank/DDBJ databases">
        <title>Novel large sulfur bacteria in the metagenomes of groundwater-fed chemosynthetic microbial mats in the Lake Huron basin.</title>
        <authorList>
            <person name="Sharrar A.M."/>
            <person name="Flood B.E."/>
            <person name="Bailey J.V."/>
            <person name="Jones D.S."/>
            <person name="Biddanda B."/>
            <person name="Ruberg S.A."/>
            <person name="Marcus D.N."/>
            <person name="Dick G.J."/>
        </authorList>
    </citation>
    <scope>NUCLEOTIDE SEQUENCE [LARGE SCALE GENOMIC DNA]</scope>
    <source>
        <strain evidence="2">A7</strain>
    </source>
</reference>
<dbReference type="AlphaFoldDB" id="A0A1W9KPH5"/>
<evidence type="ECO:0000256" key="1">
    <source>
        <dbReference type="SAM" id="MobiDB-lite"/>
    </source>
</evidence>
<protein>
    <submittedName>
        <fullName evidence="2">Uncharacterized protein</fullName>
    </submittedName>
</protein>
<sequence length="657" mass="73557">MLVQRSMSEKSSTQHKKSQSSCSSLHDDNLSNLSQVLIGHKNPVSVEGRLFHNLKYFKREYQNTIKIKSRTLAQRVANLKASRNLRQTDTLELNAAEFAALISRADTRLPFVDFKKTLSNYISVHDLQLVRGGDLNDPSSLEPITIEDAYASYENNRSPFYFCCRSCIKNGETAKPFLKPLDHLDRQGCPVCGDKGAVDKRRLHPDEVRKRIAEHPAGIDLRDSNSTYSSTMSPLTVVCRQCGHKFTREAQDFFEYGSFVACSACVPGPIGESLAVGVVNFLLDTGHDGACTRELTPAHLQDWPGKRSLRHDAYFELPDLSLKIAIEHMGDQHTNPDNKFHLISRVGKQESFQQMLARDKWKQAACERASICWVDIPDLFVNCPTLLDAAKLVASHLIAKTDSKVEQIPGFHDRVEQLENESLVRKLITASGRLPQEESLQKQLDEEKSSVYISAYNPMTRIFTLACSKHKDYGTWTASAGNAIGSNVGDRKGTRCPKCGANKRGAEKRLSEQALDAEAKKYGFKKTFDFAVYVSNAQLLPWVCLNNPEHTIKDSLAHLSRGCRFCRRETATLQHQQREHAKLNAKVKSNGDILLTPPSEYHNNSTKVRVICARSGGCGKEYQITPQKIMDGQLCKCDKDARSAKKRAAAQAFQPPK</sequence>
<comment type="caution">
    <text evidence="2">The sequence shown here is derived from an EMBL/GenBank/DDBJ whole genome shotgun (WGS) entry which is preliminary data.</text>
</comment>
<evidence type="ECO:0000313" key="2">
    <source>
        <dbReference type="EMBL" id="OQW86060.1"/>
    </source>
</evidence>
<dbReference type="EMBL" id="MTEI01000024">
    <property type="protein sequence ID" value="OQW86060.1"/>
    <property type="molecule type" value="Genomic_DNA"/>
</dbReference>
<proteinExistence type="predicted"/>
<name>A0A1W9KPH5_9BURK</name>
<evidence type="ECO:0000313" key="3">
    <source>
        <dbReference type="Proteomes" id="UP000192505"/>
    </source>
</evidence>
<feature type="region of interest" description="Disordered" evidence="1">
    <location>
        <begin position="1"/>
        <end position="25"/>
    </location>
</feature>
<organism evidence="2 3">
    <name type="scientific">Rhodoferax ferrireducens</name>
    <dbReference type="NCBI Taxonomy" id="192843"/>
    <lineage>
        <taxon>Bacteria</taxon>
        <taxon>Pseudomonadati</taxon>
        <taxon>Pseudomonadota</taxon>
        <taxon>Betaproteobacteria</taxon>
        <taxon>Burkholderiales</taxon>
        <taxon>Comamonadaceae</taxon>
        <taxon>Rhodoferax</taxon>
    </lineage>
</organism>
<dbReference type="Proteomes" id="UP000192505">
    <property type="component" value="Unassembled WGS sequence"/>
</dbReference>
<accession>A0A1W9KPH5</accession>